<keyword evidence="2" id="KW-0575">Peroxidase</keyword>
<name>A0A0W0G2I0_MONRR</name>
<dbReference type="InterPro" id="IPR006314">
    <property type="entry name" value="Dyp_peroxidase"/>
</dbReference>
<dbReference type="InterPro" id="IPR049509">
    <property type="entry name" value="DyP_N"/>
</dbReference>
<protein>
    <recommendedName>
        <fullName evidence="14">Dyp peroxidase</fullName>
    </recommendedName>
</protein>
<dbReference type="NCBIfam" id="TIGR01413">
    <property type="entry name" value="Dyp_perox_fam"/>
    <property type="match status" value="1"/>
</dbReference>
<dbReference type="PROSITE" id="PS51404">
    <property type="entry name" value="DYP_PEROXIDASE"/>
    <property type="match status" value="1"/>
</dbReference>
<keyword evidence="7" id="KW-0408">Iron</keyword>
<dbReference type="EMBL" id="LATX01001299">
    <property type="protein sequence ID" value="KTB42728.1"/>
    <property type="molecule type" value="Genomic_DNA"/>
</dbReference>
<keyword evidence="6" id="KW-0560">Oxidoreductase</keyword>
<feature type="region of interest" description="Disordered" evidence="9">
    <location>
        <begin position="1"/>
        <end position="23"/>
    </location>
</feature>
<accession>A0A0W0G2I0</accession>
<evidence type="ECO:0000259" key="11">
    <source>
        <dbReference type="Pfam" id="PF21105"/>
    </source>
</evidence>
<evidence type="ECO:0000313" key="13">
    <source>
        <dbReference type="Proteomes" id="UP000054988"/>
    </source>
</evidence>
<evidence type="ECO:0000313" key="12">
    <source>
        <dbReference type="EMBL" id="KTB42728.1"/>
    </source>
</evidence>
<dbReference type="Proteomes" id="UP000054988">
    <property type="component" value="Unassembled WGS sequence"/>
</dbReference>
<evidence type="ECO:0000256" key="8">
    <source>
        <dbReference type="ARBA" id="ARBA00025737"/>
    </source>
</evidence>
<comment type="cofactor">
    <cofactor evidence="1">
        <name>heme b</name>
        <dbReference type="ChEBI" id="CHEBI:60344"/>
    </cofactor>
</comment>
<evidence type="ECO:0000256" key="6">
    <source>
        <dbReference type="ARBA" id="ARBA00023002"/>
    </source>
</evidence>
<comment type="similarity">
    <text evidence="8">Belongs to the DyP-type peroxidase family.</text>
</comment>
<feature type="region of interest" description="Disordered" evidence="9">
    <location>
        <begin position="442"/>
        <end position="462"/>
    </location>
</feature>
<keyword evidence="5" id="KW-0732">Signal</keyword>
<dbReference type="PANTHER" id="PTHR30521:SF4">
    <property type="entry name" value="DEFERROCHELATASE"/>
    <property type="match status" value="1"/>
</dbReference>
<evidence type="ECO:0000256" key="7">
    <source>
        <dbReference type="ARBA" id="ARBA00023004"/>
    </source>
</evidence>
<organism evidence="12 13">
    <name type="scientific">Moniliophthora roreri</name>
    <name type="common">Frosty pod rot fungus</name>
    <name type="synonym">Monilia roreri</name>
    <dbReference type="NCBI Taxonomy" id="221103"/>
    <lineage>
        <taxon>Eukaryota</taxon>
        <taxon>Fungi</taxon>
        <taxon>Dikarya</taxon>
        <taxon>Basidiomycota</taxon>
        <taxon>Agaricomycotina</taxon>
        <taxon>Agaricomycetes</taxon>
        <taxon>Agaricomycetidae</taxon>
        <taxon>Agaricales</taxon>
        <taxon>Marasmiineae</taxon>
        <taxon>Marasmiaceae</taxon>
        <taxon>Moniliophthora</taxon>
    </lineage>
</organism>
<dbReference type="GO" id="GO:0020037">
    <property type="term" value="F:heme binding"/>
    <property type="evidence" value="ECO:0007669"/>
    <property type="project" value="InterPro"/>
</dbReference>
<keyword evidence="4" id="KW-0479">Metal-binding</keyword>
<dbReference type="Pfam" id="PF20628">
    <property type="entry name" value="Dyp_perox_C"/>
    <property type="match status" value="1"/>
</dbReference>
<comment type="caution">
    <text evidence="12">The sequence shown here is derived from an EMBL/GenBank/DDBJ whole genome shotgun (WGS) entry which is preliminary data.</text>
</comment>
<dbReference type="InterPro" id="IPR048328">
    <property type="entry name" value="Dyp_perox_C"/>
</dbReference>
<evidence type="ECO:0000256" key="3">
    <source>
        <dbReference type="ARBA" id="ARBA00022617"/>
    </source>
</evidence>
<dbReference type="AlphaFoldDB" id="A0A0W0G2I0"/>
<evidence type="ECO:0000256" key="2">
    <source>
        <dbReference type="ARBA" id="ARBA00022559"/>
    </source>
</evidence>
<feature type="domain" description="DyP dimeric alpha+beta barrel" evidence="11">
    <location>
        <begin position="30"/>
        <end position="178"/>
    </location>
</feature>
<dbReference type="Pfam" id="PF21105">
    <property type="entry name" value="DyP_N"/>
    <property type="match status" value="1"/>
</dbReference>
<evidence type="ECO:0000256" key="5">
    <source>
        <dbReference type="ARBA" id="ARBA00022729"/>
    </source>
</evidence>
<reference evidence="12 13" key="1">
    <citation type="submission" date="2015-12" db="EMBL/GenBank/DDBJ databases">
        <title>Draft genome sequence of Moniliophthora roreri, the causal agent of frosty pod rot of cacao.</title>
        <authorList>
            <person name="Aime M.C."/>
            <person name="Diaz-Valderrama J.R."/>
            <person name="Kijpornyongpan T."/>
            <person name="Phillips-Mora W."/>
        </authorList>
    </citation>
    <scope>NUCLEOTIDE SEQUENCE [LARGE SCALE GENOMIC DNA]</scope>
    <source>
        <strain evidence="12 13">MCA 2952</strain>
    </source>
</reference>
<dbReference type="GO" id="GO:0005829">
    <property type="term" value="C:cytosol"/>
    <property type="evidence" value="ECO:0007669"/>
    <property type="project" value="TreeGrafter"/>
</dbReference>
<dbReference type="SUPFAM" id="SSF54909">
    <property type="entry name" value="Dimeric alpha+beta barrel"/>
    <property type="match status" value="1"/>
</dbReference>
<evidence type="ECO:0008006" key="14">
    <source>
        <dbReference type="Google" id="ProtNLM"/>
    </source>
</evidence>
<dbReference type="InterPro" id="IPR011008">
    <property type="entry name" value="Dimeric_a/b-barrel"/>
</dbReference>
<evidence type="ECO:0000256" key="1">
    <source>
        <dbReference type="ARBA" id="ARBA00001970"/>
    </source>
</evidence>
<dbReference type="eggNOG" id="ENOG502RUI2">
    <property type="taxonomic scope" value="Eukaryota"/>
</dbReference>
<dbReference type="GO" id="GO:0004601">
    <property type="term" value="F:peroxidase activity"/>
    <property type="evidence" value="ECO:0007669"/>
    <property type="project" value="UniProtKB-KW"/>
</dbReference>
<evidence type="ECO:0000259" key="10">
    <source>
        <dbReference type="Pfam" id="PF20628"/>
    </source>
</evidence>
<sequence>MLINPDAQPNLPSPSEAKGASQSAGLNLDDIQGDILVGMKKDKELFFFFGIQDAATFKAKLGSDIHNLITSTTQLLDVSLQPVTAVNIAFSQTGLKALGNSDDLKDRLFQAGQFNDARDLADPGTGNWVQGFAGTSIHGVFLIASDTQENVDAELANIQNILGNSITEIHRLQGAARPGDEKGHEHFGFMDGISQPAVKGFVQTPLPGQSVVDPGVILTAQTGDSNSRPAWTKGGSFLAFRQLQQRVPEFNKFLVNNALSVPGLTAQENAELLGARMVGRWKSGAPIDLAPLRDDPALAADRQRNNFFTFDHDDAKFNLSKNVTMCPFSAHIRKTRPRADFSNDDTENQIIRAGIPYGPEVTDAEAAAQASSGSPELERGLAFISYQSDISKGFAFLQKKWANNKSFRRVLAIFSMKNPLTVMTTYDVLAYRVGLDPIIGSANSGPPGNAPRTIGGLDPTNPDRDIVINTDFVVSRGGEYFFSPPISALLTLSK</sequence>
<gene>
    <name evidence="12" type="ORF">WG66_4697</name>
</gene>
<evidence type="ECO:0000256" key="9">
    <source>
        <dbReference type="SAM" id="MobiDB-lite"/>
    </source>
</evidence>
<dbReference type="PANTHER" id="PTHR30521">
    <property type="entry name" value="DEFERROCHELATASE/PEROXIDASE"/>
    <property type="match status" value="1"/>
</dbReference>
<keyword evidence="3" id="KW-0349">Heme</keyword>
<dbReference type="GO" id="GO:0046872">
    <property type="term" value="F:metal ion binding"/>
    <property type="evidence" value="ECO:0007669"/>
    <property type="project" value="UniProtKB-KW"/>
</dbReference>
<evidence type="ECO:0000256" key="4">
    <source>
        <dbReference type="ARBA" id="ARBA00022723"/>
    </source>
</evidence>
<proteinExistence type="inferred from homology"/>
<feature type="domain" description="Dyp-type peroxidase C-terminal" evidence="10">
    <location>
        <begin position="226"/>
        <end position="406"/>
    </location>
</feature>